<dbReference type="OrthoDB" id="111316at2759"/>
<evidence type="ECO:0000256" key="1">
    <source>
        <dbReference type="SAM" id="MobiDB-lite"/>
    </source>
</evidence>
<dbReference type="AlphaFoldDB" id="A0A9W6YGV8"/>
<proteinExistence type="predicted"/>
<keyword evidence="3" id="KW-1185">Reference proteome</keyword>
<evidence type="ECO:0000313" key="2">
    <source>
        <dbReference type="EMBL" id="GMF81708.1"/>
    </source>
</evidence>
<comment type="caution">
    <text evidence="2">The sequence shown here is derived from an EMBL/GenBank/DDBJ whole genome shotgun (WGS) entry which is preliminary data.</text>
</comment>
<name>A0A9W6YGV8_9STRA</name>
<gene>
    <name evidence="2" type="ORF">Pfra01_002875300</name>
</gene>
<dbReference type="Proteomes" id="UP001165121">
    <property type="component" value="Unassembled WGS sequence"/>
</dbReference>
<feature type="region of interest" description="Disordered" evidence="1">
    <location>
        <begin position="300"/>
        <end position="320"/>
    </location>
</feature>
<protein>
    <submittedName>
        <fullName evidence="2">Unnamed protein product</fullName>
    </submittedName>
</protein>
<organism evidence="2 3">
    <name type="scientific">Phytophthora fragariaefolia</name>
    <dbReference type="NCBI Taxonomy" id="1490495"/>
    <lineage>
        <taxon>Eukaryota</taxon>
        <taxon>Sar</taxon>
        <taxon>Stramenopiles</taxon>
        <taxon>Oomycota</taxon>
        <taxon>Peronosporomycetes</taxon>
        <taxon>Peronosporales</taxon>
        <taxon>Peronosporaceae</taxon>
        <taxon>Phytophthora</taxon>
    </lineage>
</organism>
<accession>A0A9W6YGV8</accession>
<dbReference type="EMBL" id="BSXT01010678">
    <property type="protein sequence ID" value="GMF81708.1"/>
    <property type="molecule type" value="Genomic_DNA"/>
</dbReference>
<evidence type="ECO:0000313" key="3">
    <source>
        <dbReference type="Proteomes" id="UP001165121"/>
    </source>
</evidence>
<reference evidence="2" key="1">
    <citation type="submission" date="2023-04" db="EMBL/GenBank/DDBJ databases">
        <title>Phytophthora fragariaefolia NBRC 109709.</title>
        <authorList>
            <person name="Ichikawa N."/>
            <person name="Sato H."/>
            <person name="Tonouchi N."/>
        </authorList>
    </citation>
    <scope>NUCLEOTIDE SEQUENCE</scope>
    <source>
        <strain evidence="2">NBRC 109709</strain>
    </source>
</reference>
<sequence length="320" mass="36723">MAAQGSWPDKMKIRQLRGRMASSLRDWYAQLPKSTRHNWKKLSRRFNVMYCRTTGSYSERYYAMKVRSGETPRKFFYRLNAAAAKAGIEFQKSSKHRERHLRRFIKKLKDTQPKTALQGQKFKSISEVEHALRRHEDMWCEEGYDNPPSRHDFRADNDPQGRFNARRPGRAIVAQGSEPDLDSEPERHVRFEELDDEVKPAAQVALAKGRGKSVSEPVPAETQPVFKVENITNCGRIGHSKENCWADLTCGRCHQQGHPTEACRADPCPDCNQFHRGFSCEDWRAIQAVKKMTRQGALNDQTLTTLQPGEADSGNKPLNH</sequence>